<name>A0A6C0HI02_9ZZZZ</name>
<reference evidence="2" key="1">
    <citation type="journal article" date="2020" name="Nature">
        <title>Giant virus diversity and host interactions through global metagenomics.</title>
        <authorList>
            <person name="Schulz F."/>
            <person name="Roux S."/>
            <person name="Paez-Espino D."/>
            <person name="Jungbluth S."/>
            <person name="Walsh D.A."/>
            <person name="Denef V.J."/>
            <person name="McMahon K.D."/>
            <person name="Konstantinidis K.T."/>
            <person name="Eloe-Fadrosh E.A."/>
            <person name="Kyrpides N.C."/>
            <person name="Woyke T."/>
        </authorList>
    </citation>
    <scope>NUCLEOTIDE SEQUENCE</scope>
    <source>
        <strain evidence="2">GVMAG-M-3300023184-101</strain>
    </source>
</reference>
<evidence type="ECO:0000256" key="1">
    <source>
        <dbReference type="SAM" id="MobiDB-lite"/>
    </source>
</evidence>
<dbReference type="EMBL" id="MN739951">
    <property type="protein sequence ID" value="QHT79643.1"/>
    <property type="molecule type" value="Genomic_DNA"/>
</dbReference>
<evidence type="ECO:0008006" key="3">
    <source>
        <dbReference type="Google" id="ProtNLM"/>
    </source>
</evidence>
<organism evidence="2">
    <name type="scientific">viral metagenome</name>
    <dbReference type="NCBI Taxonomy" id="1070528"/>
    <lineage>
        <taxon>unclassified sequences</taxon>
        <taxon>metagenomes</taxon>
        <taxon>organismal metagenomes</taxon>
    </lineage>
</organism>
<sequence>MKLNDGKELDPPYSEEQIQIVLKEKQIELTDELLSSALYSYLTQVSRKIYAGHICYEKIVFDLNEFPTKEQQEKICIPYDTTRIWEEDIYFNDEPEVADKHLKYEGDELDKCMAYIAFSGESNYFIYLGSGIHYGSIWYNYDGANWSKEDISFQDYLIKQFRGDSAPPATQASPPTTIADGIVR</sequence>
<accession>A0A6C0HI02</accession>
<protein>
    <recommendedName>
        <fullName evidence="3">SMI1/KNR4 family protein</fullName>
    </recommendedName>
</protein>
<dbReference type="AlphaFoldDB" id="A0A6C0HI02"/>
<proteinExistence type="predicted"/>
<feature type="compositionally biased region" description="Low complexity" evidence="1">
    <location>
        <begin position="166"/>
        <end position="184"/>
    </location>
</feature>
<feature type="region of interest" description="Disordered" evidence="1">
    <location>
        <begin position="164"/>
        <end position="184"/>
    </location>
</feature>
<evidence type="ECO:0000313" key="2">
    <source>
        <dbReference type="EMBL" id="QHT79643.1"/>
    </source>
</evidence>